<dbReference type="EMBL" id="JRHX01000080">
    <property type="protein sequence ID" value="KXZ69164.1"/>
    <property type="molecule type" value="Genomic_DNA"/>
</dbReference>
<dbReference type="RefSeq" id="WP_227513571.1">
    <property type="nucleotide sequence ID" value="NZ_JRHX01000080.1"/>
</dbReference>
<sequence length="105" mass="12438">MKAILDNKKNLHHFIQDFNQKEEVSLYDFIFLLAKCEYKVKGWMIFWGFILVQVALIAVLKGIFEISAPYEFYIMPGIFFFISSFALYNMGLKMYLPYSVLKQEV</sequence>
<organism evidence="2 3">
    <name type="scientific">Acinetobacter venetianus</name>
    <dbReference type="NCBI Taxonomy" id="52133"/>
    <lineage>
        <taxon>Bacteria</taxon>
        <taxon>Pseudomonadati</taxon>
        <taxon>Pseudomonadota</taxon>
        <taxon>Gammaproteobacteria</taxon>
        <taxon>Moraxellales</taxon>
        <taxon>Moraxellaceae</taxon>
        <taxon>Acinetobacter</taxon>
    </lineage>
</organism>
<name>A0A150HR65_9GAMM</name>
<protein>
    <submittedName>
        <fullName evidence="2">Uncharacterized protein</fullName>
    </submittedName>
</protein>
<accession>A0A150HR65</accession>
<reference evidence="2 3" key="1">
    <citation type="journal article" date="2016" name="Sci. Rep.">
        <title>Genomic and phenotypic characterization of the species Acinetobacter venetianus.</title>
        <authorList>
            <person name="Fondi M."/>
            <person name="Maida I."/>
            <person name="Perrin E."/>
            <person name="Orlandini V."/>
            <person name="La Torre L."/>
            <person name="Bosi E."/>
            <person name="Negroni A."/>
            <person name="Zanaroli G."/>
            <person name="Fava F."/>
            <person name="Decorosi F."/>
            <person name="Giovannetti L."/>
            <person name="Viti C."/>
            <person name="Vaneechoutte M."/>
            <person name="Dijkshoorn L."/>
            <person name="Fani R."/>
        </authorList>
    </citation>
    <scope>NUCLEOTIDE SEQUENCE [LARGE SCALE GENOMIC DNA]</scope>
    <source>
        <strain evidence="2 3">LUH13518</strain>
    </source>
</reference>
<feature type="transmembrane region" description="Helical" evidence="1">
    <location>
        <begin position="43"/>
        <end position="64"/>
    </location>
</feature>
<keyword evidence="1" id="KW-1133">Transmembrane helix</keyword>
<keyword evidence="1" id="KW-0812">Transmembrane</keyword>
<proteinExistence type="predicted"/>
<feature type="transmembrane region" description="Helical" evidence="1">
    <location>
        <begin position="70"/>
        <end position="88"/>
    </location>
</feature>
<evidence type="ECO:0000256" key="1">
    <source>
        <dbReference type="SAM" id="Phobius"/>
    </source>
</evidence>
<dbReference type="Proteomes" id="UP000075544">
    <property type="component" value="Unassembled WGS sequence"/>
</dbReference>
<gene>
    <name evidence="2" type="ORF">AVENLUH13518_02649</name>
</gene>
<evidence type="ECO:0000313" key="3">
    <source>
        <dbReference type="Proteomes" id="UP000075544"/>
    </source>
</evidence>
<dbReference type="PATRIC" id="fig|52133.19.peg.2684"/>
<comment type="caution">
    <text evidence="2">The sequence shown here is derived from an EMBL/GenBank/DDBJ whole genome shotgun (WGS) entry which is preliminary data.</text>
</comment>
<evidence type="ECO:0000313" key="2">
    <source>
        <dbReference type="EMBL" id="KXZ69164.1"/>
    </source>
</evidence>
<keyword evidence="1" id="KW-0472">Membrane</keyword>
<dbReference type="AlphaFoldDB" id="A0A150HR65"/>